<accession>A0A286TDR7</accession>
<sequence length="595" mass="67137">MSFLSQKEPVIMDQRPYATMVTNFDSTEQKRSWERLLQKAQSQEDEQSSAQNISSATLPSIEELWLKNSNTRTCESLLNAHTSFATHFAGIIRTAYLYCPQIMLSDAEVCDGLFFLALGPNTVNSLLGKSYKDGPSIIISGRCDSFEECLFNFTLSTVGAVQAKAQKAAKRDDYLHNAIEKCPAMPDQYTIRPLEYCALGCTISYTDALSQPAEFYQKLTEKINLWKQQQIGNLPEIISFAFSSFFEKPEDTYAYLAQRWRDWLNAVACGLVLYENQNAENVRNRINKGREEQIKNMDFDKLFARYSRQNNLILETHLKTKKPFGTKTVDAIETLHQVAEMSQRSEAFAYIDKKYPDKLGIVEAHTGKTPTEKIPDGTDGTDSTPNQLLKSWYQFVYQRTLATHLGACLIAVAATPNAYEQIAGRSMADFIEEEAGIFRKMVRSFKHLTTANPSSSLTLSGSITKILGGMPYHVFSCFCYEARTTIDNWRNCSPTTPLRTQKLHTRNTAYLIQKASEEVSLLDDAKGMRNKTALAFVLAFISAFCDQIWFNDGTVPLWLVVIVTWLVSVVPDFGELFAWIRGVHSSAKTVVFMGD</sequence>
<dbReference type="AlphaFoldDB" id="A0A286TDR7"/>
<name>A0A286TDR7_BIFBI</name>
<gene>
    <name evidence="1" type="ORF">BBJK_01546</name>
</gene>
<dbReference type="Proteomes" id="UP000262177">
    <property type="component" value="Chromosome"/>
</dbReference>
<protein>
    <submittedName>
        <fullName evidence="1">Uncharacterized protein</fullName>
    </submittedName>
</protein>
<reference evidence="1 2" key="1">
    <citation type="journal article" date="2017" name="Biosci. Biotechnol. Biochem.">
        <title>Identification and characterization of a sulfoglycosidase from Bifidobacterium bifidum implicated in mucin glycan utilization.</title>
        <authorList>
            <person name="Katoh T."/>
            <person name="Maeshibu T."/>
            <person name="Kikkawa K."/>
            <person name="Gotoh A."/>
            <person name="Tomabechi Y."/>
            <person name="Nakamura M."/>
            <person name="Liao W.-H."/>
            <person name="Yamaguchi M."/>
            <person name="Ashida H."/>
            <person name="Yamamoto K."/>
            <person name="Katayama T."/>
        </authorList>
    </citation>
    <scope>NUCLEOTIDE SEQUENCE [LARGE SCALE GENOMIC DNA]</scope>
    <source>
        <strain evidence="1 2">JCM 7004</strain>
    </source>
</reference>
<dbReference type="EMBL" id="AP018131">
    <property type="protein sequence ID" value="BBA48065.1"/>
    <property type="molecule type" value="Genomic_DNA"/>
</dbReference>
<proteinExistence type="predicted"/>
<evidence type="ECO:0000313" key="2">
    <source>
        <dbReference type="Proteomes" id="UP000262177"/>
    </source>
</evidence>
<evidence type="ECO:0000313" key="1">
    <source>
        <dbReference type="EMBL" id="BBA48065.1"/>
    </source>
</evidence>
<organism evidence="1 2">
    <name type="scientific">Bifidobacterium bifidum LMG 13195</name>
    <dbReference type="NCBI Taxonomy" id="1207542"/>
    <lineage>
        <taxon>Bacteria</taxon>
        <taxon>Bacillati</taxon>
        <taxon>Actinomycetota</taxon>
        <taxon>Actinomycetes</taxon>
        <taxon>Bifidobacteriales</taxon>
        <taxon>Bifidobacteriaceae</taxon>
        <taxon>Bifidobacterium</taxon>
    </lineage>
</organism>